<dbReference type="GO" id="GO:0004674">
    <property type="term" value="F:protein serine/threonine kinase activity"/>
    <property type="evidence" value="ECO:0007669"/>
    <property type="project" value="TreeGrafter"/>
</dbReference>
<evidence type="ECO:0000256" key="1">
    <source>
        <dbReference type="ARBA" id="ARBA00022741"/>
    </source>
</evidence>
<reference evidence="6 7" key="2">
    <citation type="journal article" date="2014" name="J. Gen. Appl. Microbiol.">
        <title>The early diverging ascomycetous budding yeast Saitoella complicata has three histone deacetylases belonging to the Clr6, Hos2, and Rpd3 lineages.</title>
        <authorList>
            <person name="Nishida H."/>
            <person name="Matsumoto T."/>
            <person name="Kondo S."/>
            <person name="Hamamoto M."/>
            <person name="Yoshikawa H."/>
        </authorList>
    </citation>
    <scope>NUCLEOTIDE SEQUENCE [LARGE SCALE GENOMIC DNA]</scope>
    <source>
        <strain evidence="6 7">NRRL Y-17804</strain>
    </source>
</reference>
<dbReference type="SMART" id="SM00220">
    <property type="entry name" value="S_TKc"/>
    <property type="match status" value="1"/>
</dbReference>
<dbReference type="InterPro" id="IPR011009">
    <property type="entry name" value="Kinase-like_dom_sf"/>
</dbReference>
<dbReference type="EMBL" id="BACD03000010">
    <property type="protein sequence ID" value="GAO47682.1"/>
    <property type="molecule type" value="Genomic_DNA"/>
</dbReference>
<dbReference type="OMA" id="FTFLERA"/>
<feature type="domain" description="Protein kinase" evidence="5">
    <location>
        <begin position="98"/>
        <end position="369"/>
    </location>
</feature>
<dbReference type="PROSITE" id="PS50011">
    <property type="entry name" value="PROTEIN_KINASE_DOM"/>
    <property type="match status" value="1"/>
</dbReference>
<dbReference type="STRING" id="698492.A0A0E9NCU0"/>
<dbReference type="PROSITE" id="PS00108">
    <property type="entry name" value="PROTEIN_KINASE_ST"/>
    <property type="match status" value="1"/>
</dbReference>
<gene>
    <name evidence="6" type="ORF">G7K_1881-t1</name>
</gene>
<comment type="caution">
    <text evidence="6">The sequence shown here is derived from an EMBL/GenBank/DDBJ whole genome shotgun (WGS) entry which is preliminary data.</text>
</comment>
<evidence type="ECO:0000256" key="4">
    <source>
        <dbReference type="SAM" id="MobiDB-lite"/>
    </source>
</evidence>
<dbReference type="CDD" id="cd13993">
    <property type="entry name" value="STKc_Pat1_like"/>
    <property type="match status" value="1"/>
</dbReference>
<evidence type="ECO:0000256" key="3">
    <source>
        <dbReference type="PROSITE-ProRule" id="PRU10141"/>
    </source>
</evidence>
<dbReference type="GO" id="GO:0005524">
    <property type="term" value="F:ATP binding"/>
    <property type="evidence" value="ECO:0007669"/>
    <property type="project" value="UniProtKB-UniRule"/>
</dbReference>
<sequence length="689" mass="75973">MPTQLLHHREYTLGAGYIPAYTPSQQPSLSVCAAYTPGTSALLNWQPRSFFIQQSSIAHFSTHIMSVPTAGPPPPATQTQQPQPTPESRLGHLLDNRLELLSILGLGAYGVVYTAQDIYTHQLYAVKALSKLSLDARARRFQAREIALHAKAQRHPNVVSLVEILDAPDCVYVVMEYCPEGDLFAIITEGGGYVGDDELCRRVFLQLLDAVEYCHNHGIYHRDLKPENVLVTDGGLTVKLADFGLATTEVYTSDFGCGSTFYMSPECQTPIPSSARASAPAFYSSPANDVWSLGVILVNLTCGRNPWKRATPSDETYNAYLSDRHFLRSILPLSRELDAILMRVFEPEVARRCTVGELRQAIETCGRFTIGVGEVEEIIPVPMPVPEVDVEEKLESYYYDTQQQQVFVCPPTPLPSHRHGQGFYPPPPRTPQHPHHPTFAYAPQGQQQFAFQFPQTPATPSATLARKQGQPPVPCTPAQRGCASNIHGHGVGAECYPTPRTPCVGSHRRAPSGFSVSEDDDEDMEGDEDDLDDVEEEEMDEGEWGHVVKGGADRARPRGVITPPRSSGGSWEQVFLACLGKVLGYRFGYCDFAWWGLSGSAYSFLIACFFGEKGTTSSTCTHTTRAHEHVGSFFLHIHSFSERNPLCCDCATTLDILFTFLERAKARGNLLEGFSGDLDLGVGGWWHGE</sequence>
<dbReference type="Gene3D" id="1.10.510.10">
    <property type="entry name" value="Transferase(Phosphotransferase) domain 1"/>
    <property type="match status" value="1"/>
</dbReference>
<feature type="region of interest" description="Disordered" evidence="4">
    <location>
        <begin position="68"/>
        <end position="88"/>
    </location>
</feature>
<protein>
    <recommendedName>
        <fullName evidence="5">Protein kinase domain-containing protein</fullName>
    </recommendedName>
</protein>
<keyword evidence="1 3" id="KW-0547">Nucleotide-binding</keyword>
<accession>A0A0E9NCU0</accession>
<feature type="binding site" evidence="3">
    <location>
        <position position="127"/>
    </location>
    <ligand>
        <name>ATP</name>
        <dbReference type="ChEBI" id="CHEBI:30616"/>
    </ligand>
</feature>
<dbReference type="AlphaFoldDB" id="A0A0E9NCU0"/>
<evidence type="ECO:0000256" key="2">
    <source>
        <dbReference type="ARBA" id="ARBA00022840"/>
    </source>
</evidence>
<dbReference type="GO" id="GO:0035556">
    <property type="term" value="P:intracellular signal transduction"/>
    <property type="evidence" value="ECO:0007669"/>
    <property type="project" value="TreeGrafter"/>
</dbReference>
<reference evidence="6 7" key="3">
    <citation type="journal article" date="2015" name="Genome Announc.">
        <title>Draft Genome Sequence of the Archiascomycetous Yeast Saitoella complicata.</title>
        <authorList>
            <person name="Yamauchi K."/>
            <person name="Kondo S."/>
            <person name="Hamamoto M."/>
            <person name="Takahashi Y."/>
            <person name="Ogura Y."/>
            <person name="Hayashi T."/>
            <person name="Nishida H."/>
        </authorList>
    </citation>
    <scope>NUCLEOTIDE SEQUENCE [LARGE SCALE GENOMIC DNA]</scope>
    <source>
        <strain evidence="6 7">NRRL Y-17804</strain>
    </source>
</reference>
<evidence type="ECO:0000259" key="5">
    <source>
        <dbReference type="PROSITE" id="PS50011"/>
    </source>
</evidence>
<dbReference type="SUPFAM" id="SSF56112">
    <property type="entry name" value="Protein kinase-like (PK-like)"/>
    <property type="match status" value="1"/>
</dbReference>
<reference evidence="6 7" key="1">
    <citation type="journal article" date="2011" name="J. Gen. Appl. Microbiol.">
        <title>Draft genome sequencing of the enigmatic yeast Saitoella complicata.</title>
        <authorList>
            <person name="Nishida H."/>
            <person name="Hamamoto M."/>
            <person name="Sugiyama J."/>
        </authorList>
    </citation>
    <scope>NUCLEOTIDE SEQUENCE [LARGE SCALE GENOMIC DNA]</scope>
    <source>
        <strain evidence="6 7">NRRL Y-17804</strain>
    </source>
</reference>
<dbReference type="InterPro" id="IPR000719">
    <property type="entry name" value="Prot_kinase_dom"/>
</dbReference>
<feature type="compositionally biased region" description="Acidic residues" evidence="4">
    <location>
        <begin position="517"/>
        <end position="531"/>
    </location>
</feature>
<organism evidence="6 7">
    <name type="scientific">Saitoella complicata (strain BCRC 22490 / CBS 7301 / JCM 7358 / NBRC 10748 / NRRL Y-17804)</name>
    <dbReference type="NCBI Taxonomy" id="698492"/>
    <lineage>
        <taxon>Eukaryota</taxon>
        <taxon>Fungi</taxon>
        <taxon>Dikarya</taxon>
        <taxon>Ascomycota</taxon>
        <taxon>Taphrinomycotina</taxon>
        <taxon>Taphrinomycotina incertae sedis</taxon>
        <taxon>Saitoella</taxon>
    </lineage>
</organism>
<dbReference type="PROSITE" id="PS00107">
    <property type="entry name" value="PROTEIN_KINASE_ATP"/>
    <property type="match status" value="1"/>
</dbReference>
<dbReference type="InterPro" id="IPR008271">
    <property type="entry name" value="Ser/Thr_kinase_AS"/>
</dbReference>
<dbReference type="Pfam" id="PF00069">
    <property type="entry name" value="Pkinase"/>
    <property type="match status" value="1"/>
</dbReference>
<feature type="region of interest" description="Disordered" evidence="4">
    <location>
        <begin position="506"/>
        <end position="531"/>
    </location>
</feature>
<name>A0A0E9NCU0_SAICN</name>
<dbReference type="PANTHER" id="PTHR24346:SF30">
    <property type="entry name" value="MATERNAL EMBRYONIC LEUCINE ZIPPER KINASE"/>
    <property type="match status" value="1"/>
</dbReference>
<dbReference type="InterPro" id="IPR017441">
    <property type="entry name" value="Protein_kinase_ATP_BS"/>
</dbReference>
<dbReference type="Proteomes" id="UP000033140">
    <property type="component" value="Unassembled WGS sequence"/>
</dbReference>
<proteinExistence type="predicted"/>
<evidence type="ECO:0000313" key="6">
    <source>
        <dbReference type="EMBL" id="GAO47682.1"/>
    </source>
</evidence>
<keyword evidence="2 3" id="KW-0067">ATP-binding</keyword>
<dbReference type="GO" id="GO:0005737">
    <property type="term" value="C:cytoplasm"/>
    <property type="evidence" value="ECO:0007669"/>
    <property type="project" value="TreeGrafter"/>
</dbReference>
<keyword evidence="7" id="KW-1185">Reference proteome</keyword>
<evidence type="ECO:0000313" key="7">
    <source>
        <dbReference type="Proteomes" id="UP000033140"/>
    </source>
</evidence>
<dbReference type="PANTHER" id="PTHR24346">
    <property type="entry name" value="MAP/MICROTUBULE AFFINITY-REGULATING KINASE"/>
    <property type="match status" value="1"/>
</dbReference>